<proteinExistence type="predicted"/>
<dbReference type="Proteomes" id="UP000038204">
    <property type="component" value="Unassembled WGS sequence"/>
</dbReference>
<gene>
    <name evidence="1" type="ORF">ERS008667_04090</name>
</gene>
<name>A0A0T9RKU8_9GAMM</name>
<accession>A0A0T9RKU8</accession>
<dbReference type="AlphaFoldDB" id="A0A0T9RKU8"/>
<dbReference type="RefSeq" id="WP_049601415.1">
    <property type="nucleotide sequence ID" value="NZ_CHJS01000045.1"/>
</dbReference>
<evidence type="ECO:0000313" key="2">
    <source>
        <dbReference type="Proteomes" id="UP000038204"/>
    </source>
</evidence>
<organism evidence="1 2">
    <name type="scientific">Yersinia similis</name>
    <dbReference type="NCBI Taxonomy" id="367190"/>
    <lineage>
        <taxon>Bacteria</taxon>
        <taxon>Pseudomonadati</taxon>
        <taxon>Pseudomonadota</taxon>
        <taxon>Gammaproteobacteria</taxon>
        <taxon>Enterobacterales</taxon>
        <taxon>Yersiniaceae</taxon>
        <taxon>Yersinia</taxon>
    </lineage>
</organism>
<reference evidence="1 2" key="1">
    <citation type="submission" date="2015-03" db="EMBL/GenBank/DDBJ databases">
        <authorList>
            <person name="Murphy D."/>
        </authorList>
    </citation>
    <scope>NUCLEOTIDE SEQUENCE [LARGE SCALE GENOMIC DNA]</scope>
    <source>
        <strain evidence="1 2">Y233</strain>
    </source>
</reference>
<evidence type="ECO:0000313" key="1">
    <source>
        <dbReference type="EMBL" id="CNI69046.1"/>
    </source>
</evidence>
<sequence>MALTFRNLDLLTRKHMINEIQSDIDADIVYISNYLNPKGREHWAIKLLESAKNHDDSWLEDEISKNNMLEQYHTRKKPSGGTTQAKVPVNAPQTLAEGEFNRYYARGVCLAAIELNIDEVEVYRARHSENPRAQSQALLGRRYSPTTILDDIRSSSGVETALGVPPGPNSGLTIFY</sequence>
<dbReference type="EMBL" id="CQBK01000049">
    <property type="protein sequence ID" value="CNI69046.1"/>
    <property type="molecule type" value="Genomic_DNA"/>
</dbReference>
<protein>
    <submittedName>
        <fullName evidence="1">Uncharacterized protein</fullName>
    </submittedName>
</protein>